<sequence length="409" mass="47826">MKYNQDIDVLPATRFSGPLILGWDDENLLEMSLKDVYFRTFGFKVEKFLIYVTNIGIGNNTNMMGAGIGYTSSFIGEYEKKRALFVQRIEKNNCQITIYISEKNSITFCGANPNDTWKNVGLYKKFCGTELFGLEHPIIQKIIHDKQYRTISDINSKSFFIDWLNQHSTIIELHKKLQKLYPPNYIFDVRELCAWRTMLKAIGCINITPFEKNESEYEFWTRNEISIIDQNILQDLYNNGFLQAIPNYITNVSKEFWKCFEESLNHSKNWNDGKIRILSIITNNFTYEELQNRLKVSSKIIAKARTYCNINDQNILQDLYNNGFLQAIPNYITNVSKEFWKCFEESLNHSKNWNDGKIRILSIITNNFTYEELQNRLKVSSKIIAKARTYCNINGLGCSMLNKPIITRV</sequence>
<proteinExistence type="predicted"/>
<accession>A0A397J3T1</accession>
<name>A0A397J3T1_9GLOM</name>
<dbReference type="EMBL" id="PQFF01000125">
    <property type="protein sequence ID" value="RHZ80646.1"/>
    <property type="molecule type" value="Genomic_DNA"/>
</dbReference>
<comment type="caution">
    <text evidence="1">The sequence shown here is derived from an EMBL/GenBank/DDBJ whole genome shotgun (WGS) entry which is preliminary data.</text>
</comment>
<dbReference type="Proteomes" id="UP000266861">
    <property type="component" value="Unassembled WGS sequence"/>
</dbReference>
<reference evidence="1 2" key="1">
    <citation type="submission" date="2018-08" db="EMBL/GenBank/DDBJ databases">
        <title>Genome and evolution of the arbuscular mycorrhizal fungus Diversispora epigaea (formerly Glomus versiforme) and its bacterial endosymbionts.</title>
        <authorList>
            <person name="Sun X."/>
            <person name="Fei Z."/>
            <person name="Harrison M."/>
        </authorList>
    </citation>
    <scope>NUCLEOTIDE SEQUENCE [LARGE SCALE GENOMIC DNA]</scope>
    <source>
        <strain evidence="1 2">IT104</strain>
    </source>
</reference>
<evidence type="ECO:0000313" key="2">
    <source>
        <dbReference type="Proteomes" id="UP000266861"/>
    </source>
</evidence>
<organism evidence="1 2">
    <name type="scientific">Diversispora epigaea</name>
    <dbReference type="NCBI Taxonomy" id="1348612"/>
    <lineage>
        <taxon>Eukaryota</taxon>
        <taxon>Fungi</taxon>
        <taxon>Fungi incertae sedis</taxon>
        <taxon>Mucoromycota</taxon>
        <taxon>Glomeromycotina</taxon>
        <taxon>Glomeromycetes</taxon>
        <taxon>Diversisporales</taxon>
        <taxon>Diversisporaceae</taxon>
        <taxon>Diversispora</taxon>
    </lineage>
</organism>
<keyword evidence="2" id="KW-1185">Reference proteome</keyword>
<gene>
    <name evidence="1" type="ORF">Glove_134g144</name>
</gene>
<dbReference type="AlphaFoldDB" id="A0A397J3T1"/>
<evidence type="ECO:0000313" key="1">
    <source>
        <dbReference type="EMBL" id="RHZ80646.1"/>
    </source>
</evidence>
<protein>
    <submittedName>
        <fullName evidence="1">Uncharacterized protein</fullName>
    </submittedName>
</protein>